<dbReference type="SUPFAM" id="SSF51569">
    <property type="entry name" value="Aldolase"/>
    <property type="match status" value="1"/>
</dbReference>
<proteinExistence type="predicted"/>
<accession>A0A6S6SLL9</accession>
<dbReference type="GO" id="GO:0016829">
    <property type="term" value="F:lyase activity"/>
    <property type="evidence" value="ECO:0007669"/>
    <property type="project" value="InterPro"/>
</dbReference>
<protein>
    <recommendedName>
        <fullName evidence="2">4-hydroxy-2-oxoglutarate aldolase</fullName>
    </recommendedName>
</protein>
<dbReference type="InterPro" id="IPR013785">
    <property type="entry name" value="Aldolase_TIM"/>
</dbReference>
<name>A0A6S6SLL9_9BACT</name>
<dbReference type="EMBL" id="CACVAR010000190">
    <property type="protein sequence ID" value="CAA6809379.1"/>
    <property type="molecule type" value="Genomic_DNA"/>
</dbReference>
<dbReference type="Pfam" id="PF01081">
    <property type="entry name" value="Aldolase"/>
    <property type="match status" value="1"/>
</dbReference>
<dbReference type="InterPro" id="IPR000887">
    <property type="entry name" value="Aldlse_KDPG_KHG"/>
</dbReference>
<dbReference type="Gene3D" id="3.20.20.70">
    <property type="entry name" value="Aldolase class I"/>
    <property type="match status" value="1"/>
</dbReference>
<reference evidence="1" key="1">
    <citation type="submission" date="2020-01" db="EMBL/GenBank/DDBJ databases">
        <authorList>
            <person name="Meier V. D."/>
            <person name="Meier V D."/>
        </authorList>
    </citation>
    <scope>NUCLEOTIDE SEQUENCE</scope>
    <source>
        <strain evidence="1">HLG_WM_MAG_03</strain>
    </source>
</reference>
<gene>
    <name evidence="1" type="ORF">HELGO_WM39632</name>
</gene>
<evidence type="ECO:0008006" key="2">
    <source>
        <dbReference type="Google" id="ProtNLM"/>
    </source>
</evidence>
<evidence type="ECO:0000313" key="1">
    <source>
        <dbReference type="EMBL" id="CAA6809379.1"/>
    </source>
</evidence>
<feature type="non-terminal residue" evidence="1">
    <location>
        <position position="1"/>
    </location>
</feature>
<dbReference type="AlphaFoldDB" id="A0A6S6SLL9"/>
<sequence length="52" mass="5574">GVNLANVNEFLSLKNVLCVGGSWIVPKEMLKAKNFEGISNLAKEALKAVEVS</sequence>
<organism evidence="1">
    <name type="scientific">uncultured Sulfurovum sp</name>
    <dbReference type="NCBI Taxonomy" id="269237"/>
    <lineage>
        <taxon>Bacteria</taxon>
        <taxon>Pseudomonadati</taxon>
        <taxon>Campylobacterota</taxon>
        <taxon>Epsilonproteobacteria</taxon>
        <taxon>Campylobacterales</taxon>
        <taxon>Sulfurovaceae</taxon>
        <taxon>Sulfurovum</taxon>
        <taxon>environmental samples</taxon>
    </lineage>
</organism>